<dbReference type="EMBL" id="AP023189">
    <property type="protein sequence ID" value="BCG26468.1"/>
    <property type="molecule type" value="Genomic_DNA"/>
</dbReference>
<evidence type="ECO:0000313" key="1">
    <source>
        <dbReference type="EMBL" id="BCG26468.1"/>
    </source>
</evidence>
<dbReference type="KEGG" id="ptw:TUM18999_46590"/>
<dbReference type="AlphaFoldDB" id="A0A6J4EAR6"/>
<organism evidence="1 2">
    <name type="scientific">Pseudomonas tohonis</name>
    <dbReference type="NCBI Taxonomy" id="2725477"/>
    <lineage>
        <taxon>Bacteria</taxon>
        <taxon>Pseudomonadati</taxon>
        <taxon>Pseudomonadota</taxon>
        <taxon>Gammaproteobacteria</taxon>
        <taxon>Pseudomonadales</taxon>
        <taxon>Pseudomonadaceae</taxon>
        <taxon>Pseudomonas</taxon>
    </lineage>
</organism>
<dbReference type="RefSeq" id="WP_173176263.1">
    <property type="nucleotide sequence ID" value="NZ_AP023189.1"/>
</dbReference>
<evidence type="ECO:0000313" key="2">
    <source>
        <dbReference type="Proteomes" id="UP000509383"/>
    </source>
</evidence>
<reference evidence="1 2" key="1">
    <citation type="submission" date="2020-05" db="EMBL/GenBank/DDBJ databases">
        <title>Characterization of novel class B3 metallo-beta-lactamase from novel Pseudomonas species.</title>
        <authorList>
            <person name="Yamada K."/>
            <person name="Aoki K."/>
            <person name="Ishii Y."/>
        </authorList>
    </citation>
    <scope>NUCLEOTIDE SEQUENCE [LARGE SCALE GENOMIC DNA]</scope>
    <source>
        <strain evidence="1 2">TUM18999</strain>
    </source>
</reference>
<protein>
    <submittedName>
        <fullName evidence="1">Uncharacterized protein</fullName>
    </submittedName>
</protein>
<sequence length="77" mass="8786">MLGYMTAQEAKRLGFTHHGKYYGIPVWVGDPHGNCMVATKWAPLELLMSLWHHVEGLCHAMRGTEPTFMFLVGREIE</sequence>
<name>A0A6J4EAR6_9PSED</name>
<accession>A0A6J4EAR6</accession>
<dbReference type="Proteomes" id="UP000509383">
    <property type="component" value="Chromosome"/>
</dbReference>
<gene>
    <name evidence="1" type="ORF">TUM18999_46590</name>
</gene>
<proteinExistence type="predicted"/>